<evidence type="ECO:0000256" key="1">
    <source>
        <dbReference type="ARBA" id="ARBA00004162"/>
    </source>
</evidence>
<feature type="domain" description="Phage shock protein PspC N-terminal" evidence="7">
    <location>
        <begin position="3"/>
        <end position="59"/>
    </location>
</feature>
<keyword evidence="3 6" id="KW-0812">Transmembrane</keyword>
<keyword evidence="4 6" id="KW-1133">Transmembrane helix</keyword>
<dbReference type="Proteomes" id="UP000673975">
    <property type="component" value="Unassembled WGS sequence"/>
</dbReference>
<dbReference type="PANTHER" id="PTHR33885:SF3">
    <property type="entry name" value="PHAGE SHOCK PROTEIN C"/>
    <property type="match status" value="1"/>
</dbReference>
<dbReference type="AlphaFoldDB" id="A0A8J7RTI1"/>
<sequence length="60" mass="6638">MTKRLTKSATDSILFGVCGGIAEYFGWDSTLVRVIFIVATIFSFSSFALLYLVLAVIMPR</sequence>
<comment type="caution">
    <text evidence="8">The sequence shown here is derived from an EMBL/GenBank/DDBJ whole genome shotgun (WGS) entry which is preliminary data.</text>
</comment>
<dbReference type="InterPro" id="IPR052027">
    <property type="entry name" value="PspC"/>
</dbReference>
<evidence type="ECO:0000313" key="8">
    <source>
        <dbReference type="EMBL" id="MBP3193604.1"/>
    </source>
</evidence>
<proteinExistence type="predicted"/>
<dbReference type="GO" id="GO:0005886">
    <property type="term" value="C:plasma membrane"/>
    <property type="evidence" value="ECO:0007669"/>
    <property type="project" value="UniProtKB-SubCell"/>
</dbReference>
<keyword evidence="9" id="KW-1185">Reference proteome</keyword>
<protein>
    <submittedName>
        <fullName evidence="8">PspC domain-containing protein</fullName>
    </submittedName>
</protein>
<evidence type="ECO:0000256" key="5">
    <source>
        <dbReference type="ARBA" id="ARBA00023136"/>
    </source>
</evidence>
<keyword evidence="2" id="KW-1003">Cell membrane</keyword>
<evidence type="ECO:0000313" key="9">
    <source>
        <dbReference type="Proteomes" id="UP000673975"/>
    </source>
</evidence>
<gene>
    <name evidence="8" type="ORF">NATSA_13085</name>
</gene>
<reference evidence="8" key="1">
    <citation type="submission" date="2021-02" db="EMBL/GenBank/DDBJ databases">
        <title>Natronogracilivirga saccharolytica gen. nov. sp. nov. a new anaerobic, haloalkiliphilic carbohydrate-fermenting bacterium from soda lake and proposing of Cyclonatronumiaceae fam. nov. in the phylum Balneolaeota.</title>
        <authorList>
            <person name="Zhilina T.N."/>
            <person name="Sorokin D.Y."/>
            <person name="Zavarzina D.G."/>
            <person name="Toshchakov S.V."/>
            <person name="Kublanov I.V."/>
        </authorList>
    </citation>
    <scope>NUCLEOTIDE SEQUENCE</scope>
    <source>
        <strain evidence="8">Z-1702</strain>
    </source>
</reference>
<dbReference type="EMBL" id="JAFIDN010000012">
    <property type="protein sequence ID" value="MBP3193604.1"/>
    <property type="molecule type" value="Genomic_DNA"/>
</dbReference>
<evidence type="ECO:0000256" key="4">
    <source>
        <dbReference type="ARBA" id="ARBA00022989"/>
    </source>
</evidence>
<name>A0A8J7RTI1_9BACT</name>
<evidence type="ECO:0000256" key="6">
    <source>
        <dbReference type="SAM" id="Phobius"/>
    </source>
</evidence>
<evidence type="ECO:0000256" key="3">
    <source>
        <dbReference type="ARBA" id="ARBA00022692"/>
    </source>
</evidence>
<dbReference type="Pfam" id="PF04024">
    <property type="entry name" value="PspC"/>
    <property type="match status" value="1"/>
</dbReference>
<comment type="subcellular location">
    <subcellularLocation>
        <location evidence="1">Cell membrane</location>
        <topology evidence="1">Single-pass membrane protein</topology>
    </subcellularLocation>
</comment>
<feature type="transmembrane region" description="Helical" evidence="6">
    <location>
        <begin position="34"/>
        <end position="57"/>
    </location>
</feature>
<evidence type="ECO:0000259" key="7">
    <source>
        <dbReference type="Pfam" id="PF04024"/>
    </source>
</evidence>
<dbReference type="PANTHER" id="PTHR33885">
    <property type="entry name" value="PHAGE SHOCK PROTEIN C"/>
    <property type="match status" value="1"/>
</dbReference>
<evidence type="ECO:0000256" key="2">
    <source>
        <dbReference type="ARBA" id="ARBA00022475"/>
    </source>
</evidence>
<keyword evidence="5 6" id="KW-0472">Membrane</keyword>
<dbReference type="InterPro" id="IPR007168">
    <property type="entry name" value="Phageshock_PspC_N"/>
</dbReference>
<organism evidence="8 9">
    <name type="scientific">Natronogracilivirga saccharolytica</name>
    <dbReference type="NCBI Taxonomy" id="2812953"/>
    <lineage>
        <taxon>Bacteria</taxon>
        <taxon>Pseudomonadati</taxon>
        <taxon>Balneolota</taxon>
        <taxon>Balneolia</taxon>
        <taxon>Balneolales</taxon>
        <taxon>Cyclonatronaceae</taxon>
        <taxon>Natronogracilivirga</taxon>
    </lineage>
</organism>
<dbReference type="RefSeq" id="WP_210513062.1">
    <property type="nucleotide sequence ID" value="NZ_JAFIDN010000012.1"/>
</dbReference>
<accession>A0A8J7RTI1</accession>